<evidence type="ECO:0000313" key="2">
    <source>
        <dbReference type="Proteomes" id="UP000789525"/>
    </source>
</evidence>
<sequence length="319" mass="36109">IARGYSLSNLAGPAGRNIVDWFIFLAVMGLAAISVNPKITLPNGERGVQTPGTIKTYEETWIFTGCFTVILLAIYCLIAILLDKLLYDGRLSQPWPEKRSPQPSKKIENQQHDTSQQTAVSIYSTPKNASNSTDIESPTDDVTFLWKQMVLIRQQHQELQLLDGSSIQDINAAYFKLVHVESLLQPLLPVLDGMLARQKPGSLSSKIIQTYRLAIDDAIKKIRSQTFDITDQYNNIKFSHMMSSQVNLNEAAEGIVYSAEKYMHIRLDRQQVAEELIETEEDVNILDERLHFKMDEDNSNDFSGQLETQVAILVHRIKQ</sequence>
<dbReference type="EMBL" id="CAJVPT010051078">
    <property type="protein sequence ID" value="CAG8747184.1"/>
    <property type="molecule type" value="Genomic_DNA"/>
</dbReference>
<feature type="non-terminal residue" evidence="1">
    <location>
        <position position="1"/>
    </location>
</feature>
<accession>A0ACA9QE63</accession>
<keyword evidence="2" id="KW-1185">Reference proteome</keyword>
<evidence type="ECO:0000313" key="1">
    <source>
        <dbReference type="EMBL" id="CAG8747184.1"/>
    </source>
</evidence>
<comment type="caution">
    <text evidence="1">The sequence shown here is derived from an EMBL/GenBank/DDBJ whole genome shotgun (WGS) entry which is preliminary data.</text>
</comment>
<dbReference type="Proteomes" id="UP000789525">
    <property type="component" value="Unassembled WGS sequence"/>
</dbReference>
<feature type="non-terminal residue" evidence="1">
    <location>
        <position position="319"/>
    </location>
</feature>
<name>A0ACA9QE63_9GLOM</name>
<reference evidence="1" key="1">
    <citation type="submission" date="2021-06" db="EMBL/GenBank/DDBJ databases">
        <authorList>
            <person name="Kallberg Y."/>
            <person name="Tangrot J."/>
            <person name="Rosling A."/>
        </authorList>
    </citation>
    <scope>NUCLEOTIDE SEQUENCE</scope>
    <source>
        <strain evidence="1">CL356</strain>
    </source>
</reference>
<organism evidence="1 2">
    <name type="scientific">Acaulospora colombiana</name>
    <dbReference type="NCBI Taxonomy" id="27376"/>
    <lineage>
        <taxon>Eukaryota</taxon>
        <taxon>Fungi</taxon>
        <taxon>Fungi incertae sedis</taxon>
        <taxon>Mucoromycota</taxon>
        <taxon>Glomeromycotina</taxon>
        <taxon>Glomeromycetes</taxon>
        <taxon>Diversisporales</taxon>
        <taxon>Acaulosporaceae</taxon>
        <taxon>Acaulospora</taxon>
    </lineage>
</organism>
<protein>
    <submittedName>
        <fullName evidence="1">14798_t:CDS:1</fullName>
    </submittedName>
</protein>
<gene>
    <name evidence="1" type="ORF">ACOLOM_LOCUS12511</name>
</gene>
<proteinExistence type="predicted"/>